<proteinExistence type="predicted"/>
<comment type="caution">
    <text evidence="2">The sequence shown here is derived from an EMBL/GenBank/DDBJ whole genome shotgun (WGS) entry which is preliminary data.</text>
</comment>
<keyword evidence="1" id="KW-1133">Transmembrane helix</keyword>
<name>A0A0R1R385_9LACO</name>
<sequence length="307" mass="33506">MQLSRLEKRHYGMGAALVLLMVVSATVLQDQELILPEIGALTAGTWIYQMDGWIHQPTKIFLAPSGTALIGFLINQLPLAYPVKVWLGLLLMLGLLWQLRSSLAPAFATGLLPIIINATHWSFMVAILLFTAILMVGVYAQGRYRTTRAGAPLRVGHLGLFAGVVTVWVGLVWVAGVPQMAGIPPVLVVFFEVLQKPHYSRQMAVKQWVALTGSATLGVLVHVAVPTWWVATLIALPLVFLLLAGLRLKLPAAYAFPLLALVLPTGMFHLLPLSAGLAATFFLGSSLLDHRLRAWWTARQPLEESDS</sequence>
<feature type="transmembrane region" description="Helical" evidence="1">
    <location>
        <begin position="151"/>
        <end position="171"/>
    </location>
</feature>
<evidence type="ECO:0000256" key="1">
    <source>
        <dbReference type="SAM" id="Phobius"/>
    </source>
</evidence>
<feature type="transmembrane region" description="Helical" evidence="1">
    <location>
        <begin position="227"/>
        <end position="246"/>
    </location>
</feature>
<evidence type="ECO:0000313" key="3">
    <source>
        <dbReference type="Proteomes" id="UP000051835"/>
    </source>
</evidence>
<feature type="transmembrane region" description="Helical" evidence="1">
    <location>
        <begin position="53"/>
        <end position="74"/>
    </location>
</feature>
<evidence type="ECO:0000313" key="2">
    <source>
        <dbReference type="EMBL" id="KRL48450.1"/>
    </source>
</evidence>
<organism evidence="2 3">
    <name type="scientific">Levilactobacillus spicheri DSM 15429</name>
    <dbReference type="NCBI Taxonomy" id="1423805"/>
    <lineage>
        <taxon>Bacteria</taxon>
        <taxon>Bacillati</taxon>
        <taxon>Bacillota</taxon>
        <taxon>Bacilli</taxon>
        <taxon>Lactobacillales</taxon>
        <taxon>Lactobacillaceae</taxon>
        <taxon>Levilactobacillus</taxon>
    </lineage>
</organism>
<dbReference type="EMBL" id="AZFC01000016">
    <property type="protein sequence ID" value="KRL48450.1"/>
    <property type="molecule type" value="Genomic_DNA"/>
</dbReference>
<dbReference type="RefSeq" id="WP_056964349.1">
    <property type="nucleotide sequence ID" value="NZ_AZFC01000016.1"/>
</dbReference>
<dbReference type="Proteomes" id="UP000051835">
    <property type="component" value="Unassembled WGS sequence"/>
</dbReference>
<feature type="transmembrane region" description="Helical" evidence="1">
    <location>
        <begin position="119"/>
        <end position="139"/>
    </location>
</feature>
<accession>A0A0R1R385</accession>
<gene>
    <name evidence="2" type="ORF">FD37_GL001584</name>
</gene>
<protein>
    <submittedName>
        <fullName evidence="2">Uncharacterized protein</fullName>
    </submittedName>
</protein>
<feature type="transmembrane region" description="Helical" evidence="1">
    <location>
        <begin position="258"/>
        <end position="283"/>
    </location>
</feature>
<feature type="transmembrane region" description="Helical" evidence="1">
    <location>
        <begin position="81"/>
        <end position="99"/>
    </location>
</feature>
<keyword evidence="1" id="KW-0812">Transmembrane</keyword>
<dbReference type="PATRIC" id="fig|1423805.4.peg.1621"/>
<dbReference type="AlphaFoldDB" id="A0A0R1R385"/>
<reference evidence="2 3" key="1">
    <citation type="journal article" date="2015" name="Genome Announc.">
        <title>Expanding the biotechnology potential of lactobacilli through comparative genomics of 213 strains and associated genera.</title>
        <authorList>
            <person name="Sun Z."/>
            <person name="Harris H.M."/>
            <person name="McCann A."/>
            <person name="Guo C."/>
            <person name="Argimon S."/>
            <person name="Zhang W."/>
            <person name="Yang X."/>
            <person name="Jeffery I.B."/>
            <person name="Cooney J.C."/>
            <person name="Kagawa T.F."/>
            <person name="Liu W."/>
            <person name="Song Y."/>
            <person name="Salvetti E."/>
            <person name="Wrobel A."/>
            <person name="Rasinkangas P."/>
            <person name="Parkhill J."/>
            <person name="Rea M.C."/>
            <person name="O'Sullivan O."/>
            <person name="Ritari J."/>
            <person name="Douillard F.P."/>
            <person name="Paul Ross R."/>
            <person name="Yang R."/>
            <person name="Briner A.E."/>
            <person name="Felis G.E."/>
            <person name="de Vos W.M."/>
            <person name="Barrangou R."/>
            <person name="Klaenhammer T.R."/>
            <person name="Caufield P.W."/>
            <person name="Cui Y."/>
            <person name="Zhang H."/>
            <person name="O'Toole P.W."/>
        </authorList>
    </citation>
    <scope>NUCLEOTIDE SEQUENCE [LARGE SCALE GENOMIC DNA]</scope>
    <source>
        <strain evidence="2 3">DSM 15429</strain>
    </source>
</reference>
<keyword evidence="1" id="KW-0472">Membrane</keyword>